<organism evidence="2 3">
    <name type="scientific">Parapedobacter defluvii</name>
    <dbReference type="NCBI Taxonomy" id="2045106"/>
    <lineage>
        <taxon>Bacteria</taxon>
        <taxon>Pseudomonadati</taxon>
        <taxon>Bacteroidota</taxon>
        <taxon>Sphingobacteriia</taxon>
        <taxon>Sphingobacteriales</taxon>
        <taxon>Sphingobacteriaceae</taxon>
        <taxon>Parapedobacter</taxon>
    </lineage>
</organism>
<dbReference type="InterPro" id="IPR003959">
    <property type="entry name" value="ATPase_AAA_core"/>
</dbReference>
<dbReference type="Gene3D" id="3.40.50.300">
    <property type="entry name" value="P-loop containing nucleotide triphosphate hydrolases"/>
    <property type="match status" value="1"/>
</dbReference>
<comment type="caution">
    <text evidence="2">The sequence shown here is derived from an EMBL/GenBank/DDBJ whole genome shotgun (WGS) entry which is preliminary data.</text>
</comment>
<dbReference type="Proteomes" id="UP000597338">
    <property type="component" value="Unassembled WGS sequence"/>
</dbReference>
<dbReference type="Pfam" id="PF00004">
    <property type="entry name" value="AAA"/>
    <property type="match status" value="1"/>
</dbReference>
<reference evidence="3" key="1">
    <citation type="journal article" date="2019" name="Int. J. Syst. Evol. Microbiol.">
        <title>The Global Catalogue of Microorganisms (GCM) 10K type strain sequencing project: providing services to taxonomists for standard genome sequencing and annotation.</title>
        <authorList>
            <consortium name="The Broad Institute Genomics Platform"/>
            <consortium name="The Broad Institute Genome Sequencing Center for Infectious Disease"/>
            <person name="Wu L."/>
            <person name="Ma J."/>
        </authorList>
    </citation>
    <scope>NUCLEOTIDE SEQUENCE [LARGE SCALE GENOMIC DNA]</scope>
    <source>
        <strain evidence="3">CGMCC 1.15342</strain>
    </source>
</reference>
<dbReference type="SUPFAM" id="SSF52540">
    <property type="entry name" value="P-loop containing nucleoside triphosphate hydrolases"/>
    <property type="match status" value="1"/>
</dbReference>
<evidence type="ECO:0000259" key="1">
    <source>
        <dbReference type="Pfam" id="PF00004"/>
    </source>
</evidence>
<dbReference type="InterPro" id="IPR027417">
    <property type="entry name" value="P-loop_NTPase"/>
</dbReference>
<name>A0ABQ1MKX5_9SPHI</name>
<accession>A0ABQ1MKX5</accession>
<dbReference type="InterPro" id="IPR050747">
    <property type="entry name" value="Mitochondrial_chaperone_BCS1"/>
</dbReference>
<proteinExistence type="predicted"/>
<sequence>MNKSIHNINLQAFQRQGSNQLPSKKPAYVLYNRYSAYSINPAALYATYFNTIPNVITLGVICCEKAQLWLVDAFKQDINDAYFTKRPMKQESKLEYDDVYYIIYNDILIYFDTKGNEALLLFRHTPMETIDRIVDGVKKFKRRVRIKPEISLVVNSSKGFDTREMEITRRRIDIENNYNDDFKTVHETIVKRLSKKNDNGIILLHGKPGTGKTTYIRHLISTIKKQVVFLPVQIAGELTSPTFMELLIDHPNSVFVIEDAENVVIDRNLQNGSPVAGILNLADGLLADCLNIQIICTFNTDLSKIDPALLRKGRLIARYEFTELTAHKAQRLSDELGFTSKITKPMALTDIFNQNEADFGVMRKMNAIGFKAG</sequence>
<gene>
    <name evidence="2" type="ORF">GCM10011386_37090</name>
</gene>
<evidence type="ECO:0000313" key="2">
    <source>
        <dbReference type="EMBL" id="GGC41545.1"/>
    </source>
</evidence>
<dbReference type="PANTHER" id="PTHR23070">
    <property type="entry name" value="BCS1 AAA-TYPE ATPASE"/>
    <property type="match status" value="1"/>
</dbReference>
<dbReference type="EMBL" id="BMIK01000016">
    <property type="protein sequence ID" value="GGC41545.1"/>
    <property type="molecule type" value="Genomic_DNA"/>
</dbReference>
<evidence type="ECO:0000313" key="3">
    <source>
        <dbReference type="Proteomes" id="UP000597338"/>
    </source>
</evidence>
<feature type="domain" description="ATPase AAA-type core" evidence="1">
    <location>
        <begin position="202"/>
        <end position="321"/>
    </location>
</feature>
<keyword evidence="3" id="KW-1185">Reference proteome</keyword>
<protein>
    <recommendedName>
        <fullName evidence="1">ATPase AAA-type core domain-containing protein</fullName>
    </recommendedName>
</protein>
<dbReference type="RefSeq" id="WP_188752959.1">
    <property type="nucleotide sequence ID" value="NZ_BMIK01000016.1"/>
</dbReference>